<keyword evidence="1" id="KW-0472">Membrane</keyword>
<evidence type="ECO:0000313" key="5">
    <source>
        <dbReference type="Proteomes" id="UP000708208"/>
    </source>
</evidence>
<dbReference type="PANTHER" id="PTHR24020">
    <property type="entry name" value="COLLAGEN ALPHA"/>
    <property type="match status" value="1"/>
</dbReference>
<feature type="chain" id="PRO_5035260553" description="VWFA domain-containing protein" evidence="2">
    <location>
        <begin position="23"/>
        <end position="508"/>
    </location>
</feature>
<name>A0A8J2JN88_9HEXA</name>
<feature type="domain" description="VWFA" evidence="3">
    <location>
        <begin position="187"/>
        <end position="315"/>
    </location>
</feature>
<proteinExistence type="predicted"/>
<evidence type="ECO:0000256" key="1">
    <source>
        <dbReference type="SAM" id="Phobius"/>
    </source>
</evidence>
<evidence type="ECO:0000313" key="4">
    <source>
        <dbReference type="EMBL" id="CAG7720650.1"/>
    </source>
</evidence>
<feature type="transmembrane region" description="Helical" evidence="1">
    <location>
        <begin position="457"/>
        <end position="484"/>
    </location>
</feature>
<comment type="caution">
    <text evidence="4">The sequence shown here is derived from an EMBL/GenBank/DDBJ whole genome shotgun (WGS) entry which is preliminary data.</text>
</comment>
<dbReference type="PROSITE" id="PS50234">
    <property type="entry name" value="VWFA"/>
    <property type="match status" value="1"/>
</dbReference>
<keyword evidence="1" id="KW-1133">Transmembrane helix</keyword>
<dbReference type="Proteomes" id="UP000708208">
    <property type="component" value="Unassembled WGS sequence"/>
</dbReference>
<gene>
    <name evidence="4" type="ORF">AFUS01_LOCUS9920</name>
</gene>
<accession>A0A8J2JN88</accession>
<keyword evidence="5" id="KW-1185">Reference proteome</keyword>
<keyword evidence="2" id="KW-0732">Signal</keyword>
<protein>
    <recommendedName>
        <fullName evidence="3">VWFA domain-containing protein</fullName>
    </recommendedName>
</protein>
<dbReference type="OrthoDB" id="10256829at2759"/>
<dbReference type="EMBL" id="CAJVCH010072533">
    <property type="protein sequence ID" value="CAG7720650.1"/>
    <property type="molecule type" value="Genomic_DNA"/>
</dbReference>
<dbReference type="InterPro" id="IPR002035">
    <property type="entry name" value="VWF_A"/>
</dbReference>
<dbReference type="AlphaFoldDB" id="A0A8J2JN88"/>
<keyword evidence="1" id="KW-0812">Transmembrane</keyword>
<reference evidence="4" key="1">
    <citation type="submission" date="2021-06" db="EMBL/GenBank/DDBJ databases">
        <authorList>
            <person name="Hodson N. C."/>
            <person name="Mongue J. A."/>
            <person name="Jaron S. K."/>
        </authorList>
    </citation>
    <scope>NUCLEOTIDE SEQUENCE</scope>
</reference>
<feature type="signal peptide" evidence="2">
    <location>
        <begin position="1"/>
        <end position="22"/>
    </location>
</feature>
<evidence type="ECO:0000259" key="3">
    <source>
        <dbReference type="PROSITE" id="PS50234"/>
    </source>
</evidence>
<dbReference type="Pfam" id="PF00092">
    <property type="entry name" value="VWA"/>
    <property type="match status" value="1"/>
</dbReference>
<evidence type="ECO:0000256" key="2">
    <source>
        <dbReference type="SAM" id="SignalP"/>
    </source>
</evidence>
<organism evidence="4 5">
    <name type="scientific">Allacma fusca</name>
    <dbReference type="NCBI Taxonomy" id="39272"/>
    <lineage>
        <taxon>Eukaryota</taxon>
        <taxon>Metazoa</taxon>
        <taxon>Ecdysozoa</taxon>
        <taxon>Arthropoda</taxon>
        <taxon>Hexapoda</taxon>
        <taxon>Collembola</taxon>
        <taxon>Symphypleona</taxon>
        <taxon>Sminthuridae</taxon>
        <taxon>Allacma</taxon>
    </lineage>
</organism>
<sequence length="508" mass="57219">MSRKLIPLLALALATLLNLTVATDETRKEKSSGQDVVEATVDLISSSKVFPQDYNFLYRLAFVETHFGLAKDTFRNSETKGIWSLREEDYNKTKADPLKEIHAHIKKHFKINWRNTTYRQLNTPIYSGLAARLFLQTVSEDIPQTKVSQSHYWRKYYTQKPNKTGAYFRQEMEILKEKTPSCEPKLDLTTVLEGSGSFGKDGFEKTKALIANWLEAFSNHTDFVRKAFITVSSSRSKTIFNLTSDLRENEMRDKILAVKSSHGGKNSEHEAIESAIDIFEAAPERPGVPRVLTLVMDGLSGAISNSTKNQLQISLRFHDQVYNFNSFDAVAEFLDPMREKVCKVPQDLRNETTEDTLGKNQKRYYGYEVPQDGLTVTLKTTEGGTDGYYSYSYESPSSAIHDGVLSTSTFIPYPNQYSEMPLSEMEMPHVKVYLSVKGTGSTNHYEIQSVPGYVSSFPVIAIVFILIAIVIAIMAGGIIAMIIVMRRRAGEGEREMLIQKPAQVTRGG</sequence>
<dbReference type="InterPro" id="IPR050525">
    <property type="entry name" value="ECM_Assembly_Org"/>
</dbReference>